<dbReference type="Proteomes" id="UP000886786">
    <property type="component" value="Unassembled WGS sequence"/>
</dbReference>
<dbReference type="Pfam" id="PF07751">
    <property type="entry name" value="Abi_2"/>
    <property type="match status" value="1"/>
</dbReference>
<organism evidence="1 2">
    <name type="scientific">Candidatus Coprosoma intestinipullorum</name>
    <dbReference type="NCBI Taxonomy" id="2840752"/>
    <lineage>
        <taxon>Bacteria</taxon>
        <taxon>Bacillati</taxon>
        <taxon>Bacillota</taxon>
        <taxon>Bacillota incertae sedis</taxon>
        <taxon>Candidatus Coprosoma</taxon>
    </lineage>
</organism>
<accession>A0A9D0ZS16</accession>
<comment type="caution">
    <text evidence="1">The sequence shown here is derived from an EMBL/GenBank/DDBJ whole genome shotgun (WGS) entry which is preliminary data.</text>
</comment>
<protein>
    <submittedName>
        <fullName evidence="1">Abi family protein</fullName>
    </submittedName>
</protein>
<proteinExistence type="predicted"/>
<reference evidence="1" key="2">
    <citation type="journal article" date="2021" name="PeerJ">
        <title>Extensive microbial diversity within the chicken gut microbiome revealed by metagenomics and culture.</title>
        <authorList>
            <person name="Gilroy R."/>
            <person name="Ravi A."/>
            <person name="Getino M."/>
            <person name="Pursley I."/>
            <person name="Horton D.L."/>
            <person name="Alikhan N.F."/>
            <person name="Baker D."/>
            <person name="Gharbi K."/>
            <person name="Hall N."/>
            <person name="Watson M."/>
            <person name="Adriaenssens E.M."/>
            <person name="Foster-Nyarko E."/>
            <person name="Jarju S."/>
            <person name="Secka A."/>
            <person name="Antonio M."/>
            <person name="Oren A."/>
            <person name="Chaudhuri R.R."/>
            <person name="La Ragione R."/>
            <person name="Hildebrand F."/>
            <person name="Pallen M.J."/>
        </authorList>
    </citation>
    <scope>NUCLEOTIDE SEQUENCE</scope>
    <source>
        <strain evidence="1">CHK147-3167</strain>
    </source>
</reference>
<dbReference type="InterPro" id="IPR011664">
    <property type="entry name" value="Abi_system_AbiD/AbiF-like"/>
</dbReference>
<name>A0A9D0ZS16_9FIRM</name>
<gene>
    <name evidence="1" type="ORF">IAB27_07620</name>
</gene>
<dbReference type="AlphaFoldDB" id="A0A9D0ZS16"/>
<evidence type="ECO:0000313" key="1">
    <source>
        <dbReference type="EMBL" id="HIQ91466.1"/>
    </source>
</evidence>
<dbReference type="EMBL" id="DVFV01000130">
    <property type="protein sequence ID" value="HIQ91466.1"/>
    <property type="molecule type" value="Genomic_DNA"/>
</dbReference>
<reference evidence="1" key="1">
    <citation type="submission" date="2020-10" db="EMBL/GenBank/DDBJ databases">
        <authorList>
            <person name="Gilroy R."/>
        </authorList>
    </citation>
    <scope>NUCLEOTIDE SEQUENCE</scope>
    <source>
        <strain evidence="1">CHK147-3167</strain>
    </source>
</reference>
<sequence>MKSKIFKTLDEQIQILRSKGLVVNDEKKARNILFRENYFFISGYRHLFMKKDVKDTFLPGTTFEELYATFVFDREIRNTFFKNILIVENNIKSIMSYQLSRKYGFKEKDYLNPDNFVQDSLQTRQVHDVLNKVRRQIRVNGRKHSATMHYIDNYGYIPLWILVKVLSFGIMSEFFNILKYEDQKDIVQYYNISVENMEINLNLLSNFRNVCAHEDILYDHRTQRSIPNCKYHELLNIPKEEDEYIYGKNDLFSLVIILKQMLSKEDFKDLMQEIKHEVKKLDDIVSTVPLTGILERIGFPNNWMEIEDLD</sequence>
<evidence type="ECO:0000313" key="2">
    <source>
        <dbReference type="Proteomes" id="UP000886786"/>
    </source>
</evidence>